<dbReference type="InterPro" id="IPR025286">
    <property type="entry name" value="MOFRL_assoc_dom"/>
</dbReference>
<dbReference type="PANTHER" id="PTHR12227:SF0">
    <property type="entry name" value="GLYCERATE KINASE"/>
    <property type="match status" value="1"/>
</dbReference>
<accession>A0ABW5CCY6</accession>
<dbReference type="Pfam" id="PF13660">
    <property type="entry name" value="DUF4147"/>
    <property type="match status" value="1"/>
</dbReference>
<protein>
    <submittedName>
        <fullName evidence="3">Glycerate kinase</fullName>
    </submittedName>
</protein>
<feature type="domain" description="MOFRL-associated" evidence="2">
    <location>
        <begin position="8"/>
        <end position="251"/>
    </location>
</feature>
<feature type="domain" description="MOFRL" evidence="1">
    <location>
        <begin position="335"/>
        <end position="444"/>
    </location>
</feature>
<dbReference type="Proteomes" id="UP001597296">
    <property type="component" value="Unassembled WGS sequence"/>
</dbReference>
<dbReference type="Gene3D" id="3.40.50.10180">
    <property type="entry name" value="Glycerate kinase, MOFRL-like N-terminal domain"/>
    <property type="match status" value="1"/>
</dbReference>
<dbReference type="InterPro" id="IPR038614">
    <property type="entry name" value="GK_N_sf"/>
</dbReference>
<dbReference type="EMBL" id="JBHUIY010000036">
    <property type="protein sequence ID" value="MFD2235115.1"/>
    <property type="molecule type" value="Genomic_DNA"/>
</dbReference>
<dbReference type="Pfam" id="PF05161">
    <property type="entry name" value="MOFRL"/>
    <property type="match status" value="1"/>
</dbReference>
<dbReference type="RefSeq" id="WP_377317993.1">
    <property type="nucleotide sequence ID" value="NZ_JBHUIY010000036.1"/>
</dbReference>
<evidence type="ECO:0000259" key="2">
    <source>
        <dbReference type="Pfam" id="PF13660"/>
    </source>
</evidence>
<sequence>MTDPRLILDRVLAAALASVDPGRLIAERLAYDGRHLVAEAGGQSWRGDLDAFRRVLVLGAGKAAARMAQAIEAKLGERVSGGLVVVKHGHHLPLRRIAVAEAGHPTPDEAGIDAARRLAALADQAEADTLVILLLSGGGSALLCAPREDSGLTLADKQAVTAALLASGADIAAINCVRKHLSALKGGRLLARLAPARCLALILSDVIGDRLDVIASGPVSPDPTSYADALAVLDAHDLRQHIPAAARTLLEQGAAGQHPETLKPDDPRLELVTPLVLGNTLTAVRAARDAGMALGLPTLSLTASLCGEAREAGRQLYAIGRDLRDHALLAPPPALLVSGGETTVTLGANPGLGGRNQELALSFLCALTRDPAQGAGLHLLAAATDGGDGPTDAAGAYASAAVLTRARSLGLSLAEALARHDSYRLFAATGDLLRLGPTLTNVCDLQLLLVTPSP</sequence>
<dbReference type="GO" id="GO:0016301">
    <property type="term" value="F:kinase activity"/>
    <property type="evidence" value="ECO:0007669"/>
    <property type="project" value="UniProtKB-KW"/>
</dbReference>
<proteinExistence type="predicted"/>
<dbReference type="Gene3D" id="3.40.1480.10">
    <property type="entry name" value="MOFRL domain"/>
    <property type="match status" value="1"/>
</dbReference>
<keyword evidence="3" id="KW-0808">Transferase</keyword>
<keyword evidence="3" id="KW-0418">Kinase</keyword>
<name>A0ABW5CCY6_9PROT</name>
<organism evidence="3 4">
    <name type="scientific">Phaeospirillum tilakii</name>
    <dbReference type="NCBI Taxonomy" id="741673"/>
    <lineage>
        <taxon>Bacteria</taxon>
        <taxon>Pseudomonadati</taxon>
        <taxon>Pseudomonadota</taxon>
        <taxon>Alphaproteobacteria</taxon>
        <taxon>Rhodospirillales</taxon>
        <taxon>Rhodospirillaceae</taxon>
        <taxon>Phaeospirillum</taxon>
    </lineage>
</organism>
<dbReference type="InterPro" id="IPR037035">
    <property type="entry name" value="GK-like_C_sf"/>
</dbReference>
<gene>
    <name evidence="3" type="ORF">ACFSNB_14980</name>
</gene>
<dbReference type="PANTHER" id="PTHR12227">
    <property type="entry name" value="GLYCERATE KINASE"/>
    <property type="match status" value="1"/>
</dbReference>
<keyword evidence="4" id="KW-1185">Reference proteome</keyword>
<evidence type="ECO:0000259" key="1">
    <source>
        <dbReference type="Pfam" id="PF05161"/>
    </source>
</evidence>
<reference evidence="4" key="1">
    <citation type="journal article" date="2019" name="Int. J. Syst. Evol. Microbiol.">
        <title>The Global Catalogue of Microorganisms (GCM) 10K type strain sequencing project: providing services to taxonomists for standard genome sequencing and annotation.</title>
        <authorList>
            <consortium name="The Broad Institute Genomics Platform"/>
            <consortium name="The Broad Institute Genome Sequencing Center for Infectious Disease"/>
            <person name="Wu L."/>
            <person name="Ma J."/>
        </authorList>
    </citation>
    <scope>NUCLEOTIDE SEQUENCE [LARGE SCALE GENOMIC DNA]</scope>
    <source>
        <strain evidence="4">KCTC 15012</strain>
    </source>
</reference>
<dbReference type="InterPro" id="IPR007835">
    <property type="entry name" value="MOFRL"/>
</dbReference>
<evidence type="ECO:0000313" key="4">
    <source>
        <dbReference type="Proteomes" id="UP001597296"/>
    </source>
</evidence>
<dbReference type="InterPro" id="IPR039760">
    <property type="entry name" value="MOFRL_protein"/>
</dbReference>
<evidence type="ECO:0000313" key="3">
    <source>
        <dbReference type="EMBL" id="MFD2235115.1"/>
    </source>
</evidence>
<comment type="caution">
    <text evidence="3">The sequence shown here is derived from an EMBL/GenBank/DDBJ whole genome shotgun (WGS) entry which is preliminary data.</text>
</comment>
<dbReference type="SUPFAM" id="SSF82544">
    <property type="entry name" value="GckA/TtuD-like"/>
    <property type="match status" value="1"/>
</dbReference>